<dbReference type="STRING" id="512565.AMIS_65060"/>
<feature type="transmembrane region" description="Helical" evidence="1">
    <location>
        <begin position="300"/>
        <end position="322"/>
    </location>
</feature>
<dbReference type="KEGG" id="ams:AMIS_65060"/>
<evidence type="ECO:0000313" key="4">
    <source>
        <dbReference type="Proteomes" id="UP000007882"/>
    </source>
</evidence>
<keyword evidence="4" id="KW-1185">Reference proteome</keyword>
<organism evidence="3 4">
    <name type="scientific">Actinoplanes missouriensis (strain ATCC 14538 / DSM 43046 / CBS 188.64 / JCM 3121 / NBRC 102363 / NCIMB 12654 / NRRL B-3342 / UNCC 431)</name>
    <dbReference type="NCBI Taxonomy" id="512565"/>
    <lineage>
        <taxon>Bacteria</taxon>
        <taxon>Bacillati</taxon>
        <taxon>Actinomycetota</taxon>
        <taxon>Actinomycetes</taxon>
        <taxon>Micromonosporales</taxon>
        <taxon>Micromonosporaceae</taxon>
        <taxon>Actinoplanes</taxon>
    </lineage>
</organism>
<dbReference type="PATRIC" id="fig|512565.3.peg.6508"/>
<keyword evidence="1" id="KW-0812">Transmembrane</keyword>
<dbReference type="Gene3D" id="2.60.40.10">
    <property type="entry name" value="Immunoglobulins"/>
    <property type="match status" value="1"/>
</dbReference>
<sequence length="354" mass="36233">MRLAALSVTAALVAVLSPVPAPAGAAAAVSPAVARAAEGDVTWTVRTGSNSYGADRSSYSYAVNAGAAATDALVVANHGKAPLTLAVYAADGYTTGEGQLDLLTADKKSVAIGAWVHAGSSTVTVPAGKEASIPFSVDVPANATPGDYVGGIVTSLSQASDQTINVERRLGIKIKLRVGGDLVPGLAVEDFTIDYAGSANPFGTGDATVSYTIRNTGNAVESARQQVSIAGPFGWLRTGAGTVDSPPELLPGESWNVTVPLRDVSPAVVLTATAELTPLLTDASGSTTSLDPVTATAHVWALPWTLTALLVVLVALIVAGVVTGRRRRATRKDREDERVREAVEEALRERSAAP</sequence>
<dbReference type="HOGENOM" id="CLU_051827_1_0_11"/>
<dbReference type="Proteomes" id="UP000007882">
    <property type="component" value="Chromosome"/>
</dbReference>
<dbReference type="GO" id="GO:0005975">
    <property type="term" value="P:carbohydrate metabolic process"/>
    <property type="evidence" value="ECO:0007669"/>
    <property type="project" value="UniProtKB-ARBA"/>
</dbReference>
<dbReference type="InterPro" id="IPR013783">
    <property type="entry name" value="Ig-like_fold"/>
</dbReference>
<evidence type="ECO:0000256" key="2">
    <source>
        <dbReference type="SAM" id="SignalP"/>
    </source>
</evidence>
<accession>I0HFD9</accession>
<dbReference type="EMBL" id="AP012319">
    <property type="protein sequence ID" value="BAL91726.1"/>
    <property type="molecule type" value="Genomic_DNA"/>
</dbReference>
<dbReference type="OrthoDB" id="4336304at2"/>
<evidence type="ECO:0000313" key="3">
    <source>
        <dbReference type="EMBL" id="BAL91726.1"/>
    </source>
</evidence>
<gene>
    <name evidence="3" type="ordered locus">AMIS_65060</name>
</gene>
<keyword evidence="1" id="KW-1133">Transmembrane helix</keyword>
<dbReference type="RefSeq" id="WP_014446611.1">
    <property type="nucleotide sequence ID" value="NC_017093.1"/>
</dbReference>
<protein>
    <recommendedName>
        <fullName evidence="5">DUF916 domain-containing protein</fullName>
    </recommendedName>
</protein>
<evidence type="ECO:0008006" key="5">
    <source>
        <dbReference type="Google" id="ProtNLM"/>
    </source>
</evidence>
<name>I0HFD9_ACTM4</name>
<feature type="signal peptide" evidence="2">
    <location>
        <begin position="1"/>
        <end position="25"/>
    </location>
</feature>
<dbReference type="eggNOG" id="COG1470">
    <property type="taxonomic scope" value="Bacteria"/>
</dbReference>
<reference evidence="3 4" key="1">
    <citation type="submission" date="2012-02" db="EMBL/GenBank/DDBJ databases">
        <title>Complete genome sequence of Actinoplanes missouriensis 431 (= NBRC 102363).</title>
        <authorList>
            <person name="Ohnishi Y."/>
            <person name="Ishikawa J."/>
            <person name="Sekine M."/>
            <person name="Hosoyama A."/>
            <person name="Harada T."/>
            <person name="Narita H."/>
            <person name="Hata T."/>
            <person name="Konno Y."/>
            <person name="Tutikane K."/>
            <person name="Fujita N."/>
            <person name="Horinouchi S."/>
            <person name="Hayakawa M."/>
        </authorList>
    </citation>
    <scope>NUCLEOTIDE SEQUENCE [LARGE SCALE GENOMIC DNA]</scope>
    <source>
        <strain evidence="4">ATCC 14538 / DSM 43046 / CBS 188.64 / JCM 3121 / NBRC 102363 / NCIMB 12654 / NRRL B-3342 / UNCC 431</strain>
    </source>
</reference>
<evidence type="ECO:0000256" key="1">
    <source>
        <dbReference type="SAM" id="Phobius"/>
    </source>
</evidence>
<dbReference type="AlphaFoldDB" id="I0HFD9"/>
<proteinExistence type="predicted"/>
<keyword evidence="1" id="KW-0472">Membrane</keyword>
<keyword evidence="2" id="KW-0732">Signal</keyword>
<feature type="chain" id="PRO_5003628058" description="DUF916 domain-containing protein" evidence="2">
    <location>
        <begin position="26"/>
        <end position="354"/>
    </location>
</feature>